<keyword evidence="6 11" id="KW-0798">TonB box</keyword>
<evidence type="ECO:0000259" key="12">
    <source>
        <dbReference type="Pfam" id="PF00593"/>
    </source>
</evidence>
<reference evidence="15" key="1">
    <citation type="submission" date="2016-11" db="EMBL/GenBank/DDBJ databases">
        <authorList>
            <person name="Varghese N."/>
            <person name="Submissions S."/>
        </authorList>
    </citation>
    <scope>NUCLEOTIDE SEQUENCE [LARGE SCALE GENOMIC DNA]</scope>
    <source>
        <strain evidence="15">DSM 22212</strain>
    </source>
</reference>
<evidence type="ECO:0000256" key="9">
    <source>
        <dbReference type="ARBA" id="ARBA00023237"/>
    </source>
</evidence>
<dbReference type="Pfam" id="PF00593">
    <property type="entry name" value="TonB_dep_Rec_b-barrel"/>
    <property type="match status" value="1"/>
</dbReference>
<dbReference type="GO" id="GO:0009279">
    <property type="term" value="C:cell outer membrane"/>
    <property type="evidence" value="ECO:0007669"/>
    <property type="project" value="UniProtKB-SubCell"/>
</dbReference>
<dbReference type="RefSeq" id="WP_072716220.1">
    <property type="nucleotide sequence ID" value="NZ_FRAU01000009.1"/>
</dbReference>
<dbReference type="PANTHER" id="PTHR30069:SF29">
    <property type="entry name" value="HEMOGLOBIN AND HEMOGLOBIN-HAPTOGLOBIN-BINDING PROTEIN 1-RELATED"/>
    <property type="match status" value="1"/>
</dbReference>
<keyword evidence="7 10" id="KW-0472">Membrane</keyword>
<dbReference type="NCBIfam" id="TIGR04056">
    <property type="entry name" value="OMP_RagA_SusC"/>
    <property type="match status" value="1"/>
</dbReference>
<dbReference type="PROSITE" id="PS52016">
    <property type="entry name" value="TONB_DEPENDENT_REC_3"/>
    <property type="match status" value="1"/>
</dbReference>
<name>A0A1M6WT00_9BACT</name>
<keyword evidence="9 10" id="KW-0998">Cell outer membrane</keyword>
<organism evidence="14 15">
    <name type="scientific">Rhodothermus profundi</name>
    <dbReference type="NCBI Taxonomy" id="633813"/>
    <lineage>
        <taxon>Bacteria</taxon>
        <taxon>Pseudomonadati</taxon>
        <taxon>Rhodothermota</taxon>
        <taxon>Rhodothermia</taxon>
        <taxon>Rhodothermales</taxon>
        <taxon>Rhodothermaceae</taxon>
        <taxon>Rhodothermus</taxon>
    </lineage>
</organism>
<dbReference type="Pfam" id="PF07715">
    <property type="entry name" value="Plug"/>
    <property type="match status" value="1"/>
</dbReference>
<gene>
    <name evidence="14" type="ORF">SAMN04488087_2417</name>
</gene>
<dbReference type="InterPro" id="IPR000531">
    <property type="entry name" value="Beta-barrel_TonB"/>
</dbReference>
<dbReference type="Gene3D" id="2.40.170.20">
    <property type="entry name" value="TonB-dependent receptor, beta-barrel domain"/>
    <property type="match status" value="1"/>
</dbReference>
<keyword evidence="15" id="KW-1185">Reference proteome</keyword>
<evidence type="ECO:0000256" key="3">
    <source>
        <dbReference type="ARBA" id="ARBA00022452"/>
    </source>
</evidence>
<evidence type="ECO:0000256" key="1">
    <source>
        <dbReference type="ARBA" id="ARBA00004571"/>
    </source>
</evidence>
<keyword evidence="8" id="KW-0675">Receptor</keyword>
<keyword evidence="4 10" id="KW-0812">Transmembrane</keyword>
<accession>A0A1M6WT00</accession>
<evidence type="ECO:0000256" key="5">
    <source>
        <dbReference type="ARBA" id="ARBA00022729"/>
    </source>
</evidence>
<dbReference type="AlphaFoldDB" id="A0A1M6WT00"/>
<dbReference type="PANTHER" id="PTHR30069">
    <property type="entry name" value="TONB-DEPENDENT OUTER MEMBRANE RECEPTOR"/>
    <property type="match status" value="1"/>
</dbReference>
<dbReference type="Gene3D" id="2.60.40.1120">
    <property type="entry name" value="Carboxypeptidase-like, regulatory domain"/>
    <property type="match status" value="1"/>
</dbReference>
<dbReference type="InterPro" id="IPR023997">
    <property type="entry name" value="TonB-dep_OMP_SusC/RagA_CS"/>
</dbReference>
<keyword evidence="5" id="KW-0732">Signal</keyword>
<evidence type="ECO:0000256" key="2">
    <source>
        <dbReference type="ARBA" id="ARBA00022448"/>
    </source>
</evidence>
<evidence type="ECO:0000256" key="8">
    <source>
        <dbReference type="ARBA" id="ARBA00023170"/>
    </source>
</evidence>
<evidence type="ECO:0000313" key="14">
    <source>
        <dbReference type="EMBL" id="SHK96771.1"/>
    </source>
</evidence>
<evidence type="ECO:0000256" key="6">
    <source>
        <dbReference type="ARBA" id="ARBA00023077"/>
    </source>
</evidence>
<evidence type="ECO:0000313" key="15">
    <source>
        <dbReference type="Proteomes" id="UP000185812"/>
    </source>
</evidence>
<dbReference type="Gene3D" id="2.170.130.10">
    <property type="entry name" value="TonB-dependent receptor, plug domain"/>
    <property type="match status" value="1"/>
</dbReference>
<evidence type="ECO:0000259" key="13">
    <source>
        <dbReference type="Pfam" id="PF07715"/>
    </source>
</evidence>
<evidence type="ECO:0000256" key="7">
    <source>
        <dbReference type="ARBA" id="ARBA00023136"/>
    </source>
</evidence>
<feature type="domain" description="TonB-dependent receptor-like beta-barrel" evidence="12">
    <location>
        <begin position="403"/>
        <end position="927"/>
    </location>
</feature>
<proteinExistence type="inferred from homology"/>
<dbReference type="NCBIfam" id="TIGR04057">
    <property type="entry name" value="SusC_RagA_signa"/>
    <property type="match status" value="1"/>
</dbReference>
<dbReference type="InterPro" id="IPR039426">
    <property type="entry name" value="TonB-dep_rcpt-like"/>
</dbReference>
<comment type="similarity">
    <text evidence="10 11">Belongs to the TonB-dependent receptor family.</text>
</comment>
<dbReference type="SUPFAM" id="SSF49464">
    <property type="entry name" value="Carboxypeptidase regulatory domain-like"/>
    <property type="match status" value="1"/>
</dbReference>
<dbReference type="InterPro" id="IPR037066">
    <property type="entry name" value="Plug_dom_sf"/>
</dbReference>
<dbReference type="InterPro" id="IPR036942">
    <property type="entry name" value="Beta-barrel_TonB_sf"/>
</dbReference>
<dbReference type="OrthoDB" id="9768177at2"/>
<dbReference type="GO" id="GO:0015344">
    <property type="term" value="F:siderophore uptake transmembrane transporter activity"/>
    <property type="evidence" value="ECO:0007669"/>
    <property type="project" value="TreeGrafter"/>
</dbReference>
<feature type="domain" description="TonB-dependent receptor plug" evidence="13">
    <location>
        <begin position="119"/>
        <end position="252"/>
    </location>
</feature>
<dbReference type="EMBL" id="FRAU01000009">
    <property type="protein sequence ID" value="SHK96771.1"/>
    <property type="molecule type" value="Genomic_DNA"/>
</dbReference>
<keyword evidence="2 10" id="KW-0813">Transport</keyword>
<dbReference type="InterPro" id="IPR008969">
    <property type="entry name" value="CarboxyPept-like_regulatory"/>
</dbReference>
<dbReference type="InterPro" id="IPR012910">
    <property type="entry name" value="Plug_dom"/>
</dbReference>
<comment type="subcellular location">
    <subcellularLocation>
        <location evidence="1 10">Cell outer membrane</location>
        <topology evidence="1 10">Multi-pass membrane protein</topology>
    </subcellularLocation>
</comment>
<sequence>MRIPLLVCFLAGVFLALPAWGQRVVEGTVVDAQSDTPLPGVSIVLKGTMQGTTTDVDGRFSITLPPGPHVLVFSFVGYRTREVEVGPEVTTLHIRLEEDVLGLEEVVVTGLATSVRRSNLAHAVATVNAAELAEVTAQPTLDAALSGKVTGAYISAYSGAPGGGLSIKLRGISTINGNAQPLFVIDGVLVDNSQIQSGVDAVTNATGGGSGVAQDNPVNRIADLNPEDIESIEILKGASAAALYGARASNGVVIIRTKRGRPGQTVVRVRQEVGFNEIAKRLGTRTFTAETALAFFGPRGLEEFQAALNGRGFYDYEDLLYGNRGLLYRTSLSISGGSERTQFYASGLVHNEEGIVKRTGYDKYSLRLNLNHRLTDRIQLETTTNYIRAATRRGLTGNDNSGTTFGISLAATPNFVYLLPDENGLYPDHPFNSANPLQTAALMKNEETVNRFIGSGRLRVNLLQQSRQALQLILEGGVDYYNLENDARFPVELQFERLNVDGRGPGTLILREANTFNTNWRALFVHTWTPALDLTLTSQGGLTGANFDQNQLLFVADGLVPGQQNLDQASTIDREQTRQFQRDRSFFFQEEANWADRLILTVGLRGDKSSINGNVSRFFLYPKASIALNLHQFGFWRWTAIDQLKLRLAWGQTGNIAGFGIKYTSFDPTVIGGQAGSIISRRRGFDQVKPERQTELEGGFDLSLLNGRAALEFTLYRKVITDLLLQREVEPSTGFGLETFNGGELENVGLELGLSLVPFDRPDLRWISQIRFWTNRATVTRLPVPPFRALGGGFGATLGEIRIEEGQSPTQIVGIDDIDGDGRPDGVFKLGDVAPKFQLSLSNEWTIGRRLTLSVLAHWKYGGDNLNLTMLLFDLFGTTADFDQDDDGDGIPNGIERINLLGVSARPFVQNASYFRIREIGLYYEVPLKRIWPTLSRTVRRLRIGLSARNPITITPYKSYDPEVNNFGTQPVADGVEVTPYPAYRTFLFYLGFEL</sequence>
<dbReference type="Pfam" id="PF13715">
    <property type="entry name" value="CarbopepD_reg_2"/>
    <property type="match status" value="1"/>
</dbReference>
<keyword evidence="3 10" id="KW-1134">Transmembrane beta strand</keyword>
<evidence type="ECO:0000256" key="10">
    <source>
        <dbReference type="PROSITE-ProRule" id="PRU01360"/>
    </source>
</evidence>
<evidence type="ECO:0000256" key="4">
    <source>
        <dbReference type="ARBA" id="ARBA00022692"/>
    </source>
</evidence>
<dbReference type="SUPFAM" id="SSF56935">
    <property type="entry name" value="Porins"/>
    <property type="match status" value="1"/>
</dbReference>
<dbReference type="InterPro" id="IPR023996">
    <property type="entry name" value="TonB-dep_OMP_SusC/RagA"/>
</dbReference>
<evidence type="ECO:0000256" key="11">
    <source>
        <dbReference type="RuleBase" id="RU003357"/>
    </source>
</evidence>
<dbReference type="GO" id="GO:0044718">
    <property type="term" value="P:siderophore transmembrane transport"/>
    <property type="evidence" value="ECO:0007669"/>
    <property type="project" value="TreeGrafter"/>
</dbReference>
<protein>
    <submittedName>
        <fullName evidence="14">TonB-linked outer membrane protein, SusC/RagA family</fullName>
    </submittedName>
</protein>
<dbReference type="STRING" id="633813.SAMN04488087_2417"/>
<dbReference type="Proteomes" id="UP000185812">
    <property type="component" value="Unassembled WGS sequence"/>
</dbReference>